<name>A0ABT6N961_9FIRM</name>
<keyword evidence="2" id="KW-1185">Reference proteome</keyword>
<sequence>MKKKFKTINLLLICIILTATVLNPIVFATKINFQVNEPNLNDDSISRDIIIFAEHNFKNQINDFILNSNFYEVTVTNKYDVHLATPIRVYDYNIDNMTLNSTEIYYFPVLEKNELIGTYAVAKLENGILSGTLSKSFADKFNYLSKNNYKPGVHKLIRIKSALFLSNNSSKVINELESDTPSNLDIDKYKEDIDKKIETLLDKSSVEEYSFESIIINSNLIFSDPGAPVDYKYLSVPIVLQNGMNWCCAATCASILNYRKSLNLTASEIVTYVYGSPVNQGGAWSEIKKAYNNWGLYPSQYNYLTYSQAKSLLKNNIPIHAGFYYSPNNWDLYGHSMTIRGFEEYSSVDKYYLLIDPNKNYGVSVTAYDNGNNVAYIINGNVYYLNYARY</sequence>
<dbReference type="Gene3D" id="3.10.500.10">
    <property type="entry name" value="Staphopain proregion domain"/>
    <property type="match status" value="1"/>
</dbReference>
<gene>
    <name evidence="1" type="ORF">QE109_02260</name>
</gene>
<dbReference type="Gene3D" id="3.90.70.10">
    <property type="entry name" value="Cysteine proteinases"/>
    <property type="match status" value="1"/>
</dbReference>
<comment type="caution">
    <text evidence="1">The sequence shown here is derived from an EMBL/GenBank/DDBJ whole genome shotgun (WGS) entry which is preliminary data.</text>
</comment>
<dbReference type="InterPro" id="IPR022118">
    <property type="entry name" value="Peptidase_C70_AvrRpt2"/>
</dbReference>
<protein>
    <submittedName>
        <fullName evidence="1">Papain-like cysteine protease family protein</fullName>
    </submittedName>
</protein>
<proteinExistence type="predicted"/>
<dbReference type="InterPro" id="IPR038765">
    <property type="entry name" value="Papain-like_cys_pep_sf"/>
</dbReference>
<dbReference type="Proteomes" id="UP001158045">
    <property type="component" value="Unassembled WGS sequence"/>
</dbReference>
<accession>A0ABT6N961</accession>
<reference evidence="1 2" key="1">
    <citation type="submission" date="2023-04" db="EMBL/GenBank/DDBJ databases">
        <title>Fusibacter bizertensis strain WBS, isolated from littoral bottom sediments of the Arctic seas - biochemical and genomic analysis.</title>
        <authorList>
            <person name="Brioukhanov A.L."/>
        </authorList>
    </citation>
    <scope>NUCLEOTIDE SEQUENCE [LARGE SCALE GENOMIC DNA]</scope>
    <source>
        <strain evidence="1 2">WBS</strain>
    </source>
</reference>
<dbReference type="EMBL" id="JARYZI010000001">
    <property type="protein sequence ID" value="MDH8676950.1"/>
    <property type="molecule type" value="Genomic_DNA"/>
</dbReference>
<evidence type="ECO:0000313" key="2">
    <source>
        <dbReference type="Proteomes" id="UP001158045"/>
    </source>
</evidence>
<dbReference type="InterPro" id="IPR037155">
    <property type="entry name" value="Staphopain_pro_sf"/>
</dbReference>
<dbReference type="RefSeq" id="WP_281092751.1">
    <property type="nucleotide sequence ID" value="NZ_JARYZI010000001.1"/>
</dbReference>
<evidence type="ECO:0000313" key="1">
    <source>
        <dbReference type="EMBL" id="MDH8676950.1"/>
    </source>
</evidence>
<organism evidence="1 2">
    <name type="scientific">Fusibacter bizertensis</name>
    <dbReference type="NCBI Taxonomy" id="1488331"/>
    <lineage>
        <taxon>Bacteria</taxon>
        <taxon>Bacillati</taxon>
        <taxon>Bacillota</taxon>
        <taxon>Clostridia</taxon>
        <taxon>Eubacteriales</taxon>
        <taxon>Eubacteriales Family XII. Incertae Sedis</taxon>
        <taxon>Fusibacter</taxon>
    </lineage>
</organism>
<dbReference type="SUPFAM" id="SSF54001">
    <property type="entry name" value="Cysteine proteinases"/>
    <property type="match status" value="1"/>
</dbReference>
<dbReference type="Pfam" id="PF12385">
    <property type="entry name" value="Peptidase_C70"/>
    <property type="match status" value="1"/>
</dbReference>